<dbReference type="GO" id="GO:0003676">
    <property type="term" value="F:nucleic acid binding"/>
    <property type="evidence" value="ECO:0007669"/>
    <property type="project" value="InterPro"/>
</dbReference>
<dbReference type="InterPro" id="IPR001584">
    <property type="entry name" value="Integrase_cat-core"/>
</dbReference>
<sequence>MKQFRLNVNDYFSYLGAKYYVHSIEPPKLLFMRIDHEDKRVHEIEYIKLITDPTFKPNNKAHKLLKKEEKKEEKRHRSILDSLSEKHRESVSEKFIMIKPILVYERAKDGDYVSILKFNDSYGDLIKDGEMVLDISKEELYKRLSDKYGKSKRQLQRYVQRYYQVENQLTNHGIEGLVRKSIKEPKIREDEKLIEICHPKNKDEVLAVIRIRKEKEYASIIKDGIEKHYLSKVKPSIAHVHQMMEIACDDKGLERIGYDTVYYLITNRLEPEIKDRFRMGEIASQKYDPILRGISNEIAKAPLHIVQIDHTQLDMDVIDEDSGFNIGRPWITMGIDVFTRMIWCLHVSMEDPSGNKVRKAIEHGIFLKKSRERFNTINEWDIHGIPSIIYLDNGPDFKSAAVKRMIEETLEAEVRYRPVGTPKYGAIIERVFGTINKNFIHNQIGNRKSNPKELGEYDAEKEAILTLSDITEILTMYITDIYHHKVHSSLPLDYPTPTARYYQALEVLGFPNYIEEEDEDYYRLELLPITKRKLSRDGIRFENVYYSSSNLNNIPKNKRHKIKFDPDDMSRIYILDQSKHEYIQVAAYNPPAKDLQGMSIKTYKIIRKILKDIGELVTNQIPGSKLIVKAKKILVDKINQKIKKNKSVRKQALNSGLSLTAVPTEQLKPQNTNTSKSQLEELVERLNNEKAEKRGQS</sequence>
<dbReference type="Gene3D" id="3.30.420.10">
    <property type="entry name" value="Ribonuclease H-like superfamily/Ribonuclease H"/>
    <property type="match status" value="1"/>
</dbReference>
<feature type="domain" description="Integrase catalytic" evidence="1">
    <location>
        <begin position="298"/>
        <end position="499"/>
    </location>
</feature>
<dbReference type="InterPro" id="IPR009004">
    <property type="entry name" value="Transposase_Mu_C"/>
</dbReference>
<dbReference type="EMBL" id="WOCA01000010">
    <property type="protein sequence ID" value="MUK89318.1"/>
    <property type="molecule type" value="Genomic_DNA"/>
</dbReference>
<dbReference type="SUPFAM" id="SSF53098">
    <property type="entry name" value="Ribonuclease H-like"/>
    <property type="match status" value="1"/>
</dbReference>
<evidence type="ECO:0000313" key="3">
    <source>
        <dbReference type="Proteomes" id="UP000469125"/>
    </source>
</evidence>
<name>A0A6N8FPC2_9BACI</name>
<dbReference type="InterPro" id="IPR036397">
    <property type="entry name" value="RNaseH_sf"/>
</dbReference>
<dbReference type="RefSeq" id="WP_155669291.1">
    <property type="nucleotide sequence ID" value="NZ_WOCA01000010.1"/>
</dbReference>
<dbReference type="PROSITE" id="PS50994">
    <property type="entry name" value="INTEGRASE"/>
    <property type="match status" value="1"/>
</dbReference>
<dbReference type="GO" id="GO:0015074">
    <property type="term" value="P:DNA integration"/>
    <property type="evidence" value="ECO:0007669"/>
    <property type="project" value="InterPro"/>
</dbReference>
<protein>
    <submittedName>
        <fullName evidence="2">DDE-type integrase/transposase/recombinase</fullName>
    </submittedName>
</protein>
<proteinExistence type="predicted"/>
<keyword evidence="3" id="KW-1185">Reference proteome</keyword>
<dbReference type="InterPro" id="IPR012337">
    <property type="entry name" value="RNaseH-like_sf"/>
</dbReference>
<evidence type="ECO:0000259" key="1">
    <source>
        <dbReference type="PROSITE" id="PS50994"/>
    </source>
</evidence>
<dbReference type="SUPFAM" id="SSF50610">
    <property type="entry name" value="mu transposase, C-terminal domain"/>
    <property type="match status" value="1"/>
</dbReference>
<comment type="caution">
    <text evidence="2">The sequence shown here is derived from an EMBL/GenBank/DDBJ whole genome shotgun (WGS) entry which is preliminary data.</text>
</comment>
<evidence type="ECO:0000313" key="2">
    <source>
        <dbReference type="EMBL" id="MUK89318.1"/>
    </source>
</evidence>
<gene>
    <name evidence="2" type="ORF">GMD78_13145</name>
</gene>
<accession>A0A6N8FPC2</accession>
<organism evidence="2 3">
    <name type="scientific">Ornithinibacillus caprae</name>
    <dbReference type="NCBI Taxonomy" id="2678566"/>
    <lineage>
        <taxon>Bacteria</taxon>
        <taxon>Bacillati</taxon>
        <taxon>Bacillota</taxon>
        <taxon>Bacilli</taxon>
        <taxon>Bacillales</taxon>
        <taxon>Bacillaceae</taxon>
        <taxon>Ornithinibacillus</taxon>
    </lineage>
</organism>
<dbReference type="InterPro" id="IPR015378">
    <property type="entry name" value="Transposase-like_Mu_C"/>
</dbReference>
<dbReference type="Proteomes" id="UP000469125">
    <property type="component" value="Unassembled WGS sequence"/>
</dbReference>
<dbReference type="AlphaFoldDB" id="A0A6N8FPC2"/>
<dbReference type="Pfam" id="PF09299">
    <property type="entry name" value="Mu-transpos_C"/>
    <property type="match status" value="1"/>
</dbReference>
<reference evidence="2 3" key="1">
    <citation type="submission" date="2019-11" db="EMBL/GenBank/DDBJ databases">
        <authorList>
            <person name="Li X."/>
        </authorList>
    </citation>
    <scope>NUCLEOTIDE SEQUENCE [LARGE SCALE GENOMIC DNA]</scope>
    <source>
        <strain evidence="2 3">L9</strain>
    </source>
</reference>